<accession>A0AAE0F2B5</accession>
<comment type="caution">
    <text evidence="2">The sequence shown here is derived from an EMBL/GenBank/DDBJ whole genome shotgun (WGS) entry which is preliminary data.</text>
</comment>
<dbReference type="EMBL" id="LGRX02027288">
    <property type="protein sequence ID" value="KAK3249486.1"/>
    <property type="molecule type" value="Genomic_DNA"/>
</dbReference>
<proteinExistence type="predicted"/>
<dbReference type="AlphaFoldDB" id="A0AAE0F2B5"/>
<sequence>MLPLGVLENMSILVTLLIAIWTAEASFDQDVRKGTPPSTGAQRALTVYTRANFKSVQITEGQESDEIPVTVTYPCDLTVEIRATAVERQGANAAADPAVDIFPARLKFEKGGEEPLTQSFTLKGSRAGSFNVHFTVSGIDAYLVTRLPSPILLRVTGRGGYVVACSAMWPLERFSIHPKMDVLYENRVSRQYTVAIQRQQNVVLRMQSPNIRFEPDKLVFVKGGPVRQMFRMTASGEVSADGVEPGEMPEETEVQFTVECNLPGADKSTCDASLFHTPEAQVRASGSIRGHPSFHPALSLACCSPYPTWKPFHVV</sequence>
<feature type="signal peptide" evidence="1">
    <location>
        <begin position="1"/>
        <end position="25"/>
    </location>
</feature>
<protein>
    <submittedName>
        <fullName evidence="2">Uncharacterized protein</fullName>
    </submittedName>
</protein>
<gene>
    <name evidence="2" type="ORF">CYMTET_41085</name>
</gene>
<reference evidence="2 3" key="1">
    <citation type="journal article" date="2015" name="Genome Biol. Evol.">
        <title>Comparative Genomics of a Bacterivorous Green Alga Reveals Evolutionary Causalities and Consequences of Phago-Mixotrophic Mode of Nutrition.</title>
        <authorList>
            <person name="Burns J.A."/>
            <person name="Paasch A."/>
            <person name="Narechania A."/>
            <person name="Kim E."/>
        </authorList>
    </citation>
    <scope>NUCLEOTIDE SEQUENCE [LARGE SCALE GENOMIC DNA]</scope>
    <source>
        <strain evidence="2 3">PLY_AMNH</strain>
    </source>
</reference>
<evidence type="ECO:0000313" key="3">
    <source>
        <dbReference type="Proteomes" id="UP001190700"/>
    </source>
</evidence>
<keyword evidence="1" id="KW-0732">Signal</keyword>
<organism evidence="2 3">
    <name type="scientific">Cymbomonas tetramitiformis</name>
    <dbReference type="NCBI Taxonomy" id="36881"/>
    <lineage>
        <taxon>Eukaryota</taxon>
        <taxon>Viridiplantae</taxon>
        <taxon>Chlorophyta</taxon>
        <taxon>Pyramimonadophyceae</taxon>
        <taxon>Pyramimonadales</taxon>
        <taxon>Pyramimonadaceae</taxon>
        <taxon>Cymbomonas</taxon>
    </lineage>
</organism>
<keyword evidence="3" id="KW-1185">Reference proteome</keyword>
<evidence type="ECO:0000256" key="1">
    <source>
        <dbReference type="SAM" id="SignalP"/>
    </source>
</evidence>
<dbReference type="Proteomes" id="UP001190700">
    <property type="component" value="Unassembled WGS sequence"/>
</dbReference>
<feature type="chain" id="PRO_5042256636" evidence="1">
    <location>
        <begin position="26"/>
        <end position="315"/>
    </location>
</feature>
<name>A0AAE0F2B5_9CHLO</name>
<evidence type="ECO:0000313" key="2">
    <source>
        <dbReference type="EMBL" id="KAK3249486.1"/>
    </source>
</evidence>